<dbReference type="AlphaFoldDB" id="A0AAD6NJF6"/>
<keyword evidence="3" id="KW-0812">Transmembrane</keyword>
<proteinExistence type="predicted"/>
<keyword evidence="5" id="KW-1185">Reference proteome</keyword>
<feature type="coiled-coil region" evidence="1">
    <location>
        <begin position="174"/>
        <end position="208"/>
    </location>
</feature>
<feature type="transmembrane region" description="Helical" evidence="3">
    <location>
        <begin position="17"/>
        <end position="35"/>
    </location>
</feature>
<protein>
    <submittedName>
        <fullName evidence="4">Uncharacterized protein</fullName>
    </submittedName>
</protein>
<evidence type="ECO:0000256" key="2">
    <source>
        <dbReference type="SAM" id="MobiDB-lite"/>
    </source>
</evidence>
<feature type="compositionally biased region" description="Polar residues" evidence="2">
    <location>
        <begin position="88"/>
        <end position="99"/>
    </location>
</feature>
<sequence length="225" mass="25606">MAILAFCHSAVIGKDPAYTYTITIIFLAVGLPLILTTARHTGFKVIGCLLVLTRINIARATRTQRLVQDAQPPRAQAVTSRHNRSEQTHAPSKCYSSGRLSNADRRYDRILEPKPPKVSGATVPGSKDATTGTQEETIERIRKEQRIWLMAFGGLLIFGLTYDAVTRYYMGEMMEEMKRVFEETNKLLEEINKLLEEINKKLKEIHKEMRYIRKILENATAQKIP</sequence>
<gene>
    <name evidence="4" type="ORF">Dda_4815</name>
</gene>
<name>A0AAD6NJF6_DREDA</name>
<keyword evidence="3" id="KW-0472">Membrane</keyword>
<accession>A0AAD6NJF6</accession>
<evidence type="ECO:0000313" key="4">
    <source>
        <dbReference type="EMBL" id="KAJ6260589.1"/>
    </source>
</evidence>
<evidence type="ECO:0000256" key="1">
    <source>
        <dbReference type="SAM" id="Coils"/>
    </source>
</evidence>
<evidence type="ECO:0000256" key="3">
    <source>
        <dbReference type="SAM" id="Phobius"/>
    </source>
</evidence>
<feature type="region of interest" description="Disordered" evidence="2">
    <location>
        <begin position="111"/>
        <end position="136"/>
    </location>
</feature>
<comment type="caution">
    <text evidence="4">The sequence shown here is derived from an EMBL/GenBank/DDBJ whole genome shotgun (WGS) entry which is preliminary data.</text>
</comment>
<feature type="region of interest" description="Disordered" evidence="2">
    <location>
        <begin position="66"/>
        <end position="99"/>
    </location>
</feature>
<dbReference type="Proteomes" id="UP001221413">
    <property type="component" value="Unassembled WGS sequence"/>
</dbReference>
<keyword evidence="1" id="KW-0175">Coiled coil</keyword>
<organism evidence="4 5">
    <name type="scientific">Drechslerella dactyloides</name>
    <name type="common">Nematode-trapping fungus</name>
    <name type="synonym">Arthrobotrys dactyloides</name>
    <dbReference type="NCBI Taxonomy" id="74499"/>
    <lineage>
        <taxon>Eukaryota</taxon>
        <taxon>Fungi</taxon>
        <taxon>Dikarya</taxon>
        <taxon>Ascomycota</taxon>
        <taxon>Pezizomycotina</taxon>
        <taxon>Orbiliomycetes</taxon>
        <taxon>Orbiliales</taxon>
        <taxon>Orbiliaceae</taxon>
        <taxon>Drechslerella</taxon>
    </lineage>
</organism>
<feature type="transmembrane region" description="Helical" evidence="3">
    <location>
        <begin position="147"/>
        <end position="170"/>
    </location>
</feature>
<reference evidence="4" key="1">
    <citation type="submission" date="2023-01" db="EMBL/GenBank/DDBJ databases">
        <title>The chitinases involved in constricting ring structure development in the nematode-trapping fungus Drechslerella dactyloides.</title>
        <authorList>
            <person name="Wang R."/>
            <person name="Zhang L."/>
            <person name="Tang P."/>
            <person name="Li S."/>
            <person name="Liang L."/>
        </authorList>
    </citation>
    <scope>NUCLEOTIDE SEQUENCE</scope>
    <source>
        <strain evidence="4">YMF1.00031</strain>
    </source>
</reference>
<dbReference type="EMBL" id="JAQGDS010000005">
    <property type="protein sequence ID" value="KAJ6260589.1"/>
    <property type="molecule type" value="Genomic_DNA"/>
</dbReference>
<keyword evidence="3" id="KW-1133">Transmembrane helix</keyword>
<evidence type="ECO:0000313" key="5">
    <source>
        <dbReference type="Proteomes" id="UP001221413"/>
    </source>
</evidence>